<dbReference type="SUPFAM" id="SSF48208">
    <property type="entry name" value="Six-hairpin glycosidases"/>
    <property type="match status" value="1"/>
</dbReference>
<proteinExistence type="inferred from homology"/>
<keyword evidence="5" id="KW-0732">Signal</keyword>
<comment type="similarity">
    <text evidence="2">Belongs to the glycosyl hydrolase 88 family.</text>
</comment>
<dbReference type="InterPro" id="IPR012341">
    <property type="entry name" value="6hp_glycosidase-like_sf"/>
</dbReference>
<protein>
    <submittedName>
        <fullName evidence="6">Glycosyl hydrolase family 88</fullName>
    </submittedName>
</protein>
<dbReference type="GO" id="GO:0000272">
    <property type="term" value="P:polysaccharide catabolic process"/>
    <property type="evidence" value="ECO:0007669"/>
    <property type="project" value="TreeGrafter"/>
</dbReference>
<organism evidence="6 7">
    <name type="scientific">Mucilaginibacter gracilis</name>
    <dbReference type="NCBI Taxonomy" id="423350"/>
    <lineage>
        <taxon>Bacteria</taxon>
        <taxon>Pseudomonadati</taxon>
        <taxon>Bacteroidota</taxon>
        <taxon>Sphingobacteriia</taxon>
        <taxon>Sphingobacteriales</taxon>
        <taxon>Sphingobacteriaceae</taxon>
        <taxon>Mucilaginibacter</taxon>
    </lineage>
</organism>
<dbReference type="Gene3D" id="1.50.10.10">
    <property type="match status" value="1"/>
</dbReference>
<feature type="binding site" evidence="4">
    <location>
        <position position="171"/>
    </location>
    <ligand>
        <name>substrate</name>
    </ligand>
</feature>
<sequence>MKKIILTASLCLCAVLVHAQAKKTMRQLIAENLSLAEKQYTYLSRQVPANDMPRTYQDGKSINSNMVWWTSGFYPGTLLYIYEYTKSPAMLAEAERRMKNLEAEKTDTIDHDLGFKMFCSFGNAYRLTKKQHDKDVVMAASNSLSMRYRPSIKSIQSWNKSEKFNCPVIIDNMMNLEMLEWAAHNGGSARLGAIAVNHANTTLENHFRKNYSSYHVVDYDLSTGKVLKKKTAQGAADSSAWSRGQGWAMYGFTMMYRFTHDARYLKQARGVAQFIIHNPTLPADKVPYWDFDAPGIPNTLRDVSAAAVYASALLELGQYTTGAEKRSYIDVAKTILYSLSTDAYRAKLGENGGFLLKHSVGSIPHKTEVDVPLTYADYYFIEALLRYKKWYL</sequence>
<evidence type="ECO:0000256" key="4">
    <source>
        <dbReference type="PIRSR" id="PIRSR610905-2"/>
    </source>
</evidence>
<dbReference type="RefSeq" id="WP_121201825.1">
    <property type="nucleotide sequence ID" value="NZ_RBKU01000001.1"/>
</dbReference>
<dbReference type="EMBL" id="RBKU01000001">
    <property type="protein sequence ID" value="RKR79967.1"/>
    <property type="molecule type" value="Genomic_DNA"/>
</dbReference>
<accession>A0A495IT84</accession>
<feature type="binding site" evidence="4">
    <location>
        <position position="112"/>
    </location>
    <ligand>
        <name>substrate</name>
    </ligand>
</feature>
<dbReference type="Proteomes" id="UP000268007">
    <property type="component" value="Unassembled WGS sequence"/>
</dbReference>
<dbReference type="OrthoDB" id="428577at2"/>
<feature type="chain" id="PRO_5019788827" evidence="5">
    <location>
        <begin position="20"/>
        <end position="392"/>
    </location>
</feature>
<feature type="binding site" evidence="4">
    <location>
        <position position="362"/>
    </location>
    <ligand>
        <name>substrate</name>
    </ligand>
</feature>
<feature type="signal peptide" evidence="5">
    <location>
        <begin position="1"/>
        <end position="19"/>
    </location>
</feature>
<evidence type="ECO:0000256" key="1">
    <source>
        <dbReference type="ARBA" id="ARBA00022801"/>
    </source>
</evidence>
<evidence type="ECO:0000313" key="7">
    <source>
        <dbReference type="Proteomes" id="UP000268007"/>
    </source>
</evidence>
<dbReference type="InterPro" id="IPR052369">
    <property type="entry name" value="UG_Glycosaminoglycan_Hydrolase"/>
</dbReference>
<comment type="caution">
    <text evidence="6">The sequence shown here is derived from an EMBL/GenBank/DDBJ whole genome shotgun (WGS) entry which is preliminary data.</text>
</comment>
<dbReference type="GO" id="GO:0052757">
    <property type="term" value="F:chondroitin hydrolase activity"/>
    <property type="evidence" value="ECO:0007669"/>
    <property type="project" value="TreeGrafter"/>
</dbReference>
<feature type="active site" description="Nucleophile" evidence="3">
    <location>
        <position position="112"/>
    </location>
</feature>
<reference evidence="6 7" key="1">
    <citation type="submission" date="2018-10" db="EMBL/GenBank/DDBJ databases">
        <title>Genomic Encyclopedia of Archaeal and Bacterial Type Strains, Phase II (KMG-II): from individual species to whole genera.</title>
        <authorList>
            <person name="Goeker M."/>
        </authorList>
    </citation>
    <scope>NUCLEOTIDE SEQUENCE [LARGE SCALE GENOMIC DNA]</scope>
    <source>
        <strain evidence="6 7">DSM 18602</strain>
    </source>
</reference>
<dbReference type="InterPro" id="IPR010905">
    <property type="entry name" value="Glyco_hydro_88"/>
</dbReference>
<evidence type="ECO:0000256" key="2">
    <source>
        <dbReference type="ARBA" id="ARBA00038358"/>
    </source>
</evidence>
<dbReference type="AlphaFoldDB" id="A0A495IT84"/>
<feature type="binding site" evidence="4">
    <location>
        <position position="243"/>
    </location>
    <ligand>
        <name>substrate</name>
    </ligand>
</feature>
<dbReference type="PANTHER" id="PTHR36845">
    <property type="entry name" value="HYDROLASE, PUTATIVE (AFU_ORTHOLOGUE AFUA_7G05090)-RELATED"/>
    <property type="match status" value="1"/>
</dbReference>
<dbReference type="PANTHER" id="PTHR36845:SF1">
    <property type="entry name" value="HYDROLASE, PUTATIVE (AFU_ORTHOLOGUE AFUA_7G05090)-RELATED"/>
    <property type="match status" value="1"/>
</dbReference>
<keyword evidence="1 6" id="KW-0378">Hydrolase</keyword>
<evidence type="ECO:0000256" key="5">
    <source>
        <dbReference type="SAM" id="SignalP"/>
    </source>
</evidence>
<evidence type="ECO:0000313" key="6">
    <source>
        <dbReference type="EMBL" id="RKR79967.1"/>
    </source>
</evidence>
<feature type="binding site" evidence="4">
    <location>
        <position position="231"/>
    </location>
    <ligand>
        <name>substrate</name>
    </ligand>
</feature>
<gene>
    <name evidence="6" type="ORF">BDD43_0053</name>
</gene>
<evidence type="ECO:0000256" key="3">
    <source>
        <dbReference type="PIRSR" id="PIRSR610905-1"/>
    </source>
</evidence>
<feature type="binding site" evidence="4">
    <location>
        <position position="247"/>
    </location>
    <ligand>
        <name>substrate</name>
    </ligand>
</feature>
<dbReference type="Pfam" id="PF07470">
    <property type="entry name" value="Glyco_hydro_88"/>
    <property type="match status" value="1"/>
</dbReference>
<keyword evidence="7" id="KW-1185">Reference proteome</keyword>
<name>A0A495IT84_9SPHI</name>
<dbReference type="InterPro" id="IPR008928">
    <property type="entry name" value="6-hairpin_glycosidase_sf"/>
</dbReference>
<feature type="active site" description="Proton donor" evidence="3">
    <location>
        <position position="171"/>
    </location>
</feature>